<accession>A0AAD9UN45</accession>
<proteinExistence type="predicted"/>
<comment type="caution">
    <text evidence="1">The sequence shown here is derived from an EMBL/GenBank/DDBJ whole genome shotgun (WGS) entry which is preliminary data.</text>
</comment>
<name>A0AAD9UN45_9APIC</name>
<organism evidence="1 2">
    <name type="scientific">Babesia duncani</name>
    <dbReference type="NCBI Taxonomy" id="323732"/>
    <lineage>
        <taxon>Eukaryota</taxon>
        <taxon>Sar</taxon>
        <taxon>Alveolata</taxon>
        <taxon>Apicomplexa</taxon>
        <taxon>Aconoidasida</taxon>
        <taxon>Piroplasmida</taxon>
        <taxon>Babesiidae</taxon>
        <taxon>Babesia</taxon>
    </lineage>
</organism>
<reference evidence="1" key="1">
    <citation type="journal article" date="2023" name="Nat. Microbiol.">
        <title>Babesia duncani multi-omics identifies virulence factors and drug targets.</title>
        <authorList>
            <person name="Singh P."/>
            <person name="Lonardi S."/>
            <person name="Liang Q."/>
            <person name="Vydyam P."/>
            <person name="Khabirova E."/>
            <person name="Fang T."/>
            <person name="Gihaz S."/>
            <person name="Thekkiniath J."/>
            <person name="Munshi M."/>
            <person name="Abel S."/>
            <person name="Ciampossin L."/>
            <person name="Batugedara G."/>
            <person name="Gupta M."/>
            <person name="Lu X.M."/>
            <person name="Lenz T."/>
            <person name="Chakravarty S."/>
            <person name="Cornillot E."/>
            <person name="Hu Y."/>
            <person name="Ma W."/>
            <person name="Gonzalez L.M."/>
            <person name="Sanchez S."/>
            <person name="Estrada K."/>
            <person name="Sanchez-Flores A."/>
            <person name="Montero E."/>
            <person name="Harb O.S."/>
            <person name="Le Roch K.G."/>
            <person name="Mamoun C.B."/>
        </authorList>
    </citation>
    <scope>NUCLEOTIDE SEQUENCE</scope>
    <source>
        <strain evidence="1">WA1</strain>
    </source>
</reference>
<gene>
    <name evidence="1" type="ORF">BdWA1_002291</name>
</gene>
<dbReference type="GeneID" id="94336589"/>
<keyword evidence="2" id="KW-1185">Reference proteome</keyword>
<dbReference type="RefSeq" id="XP_067802541.1">
    <property type="nucleotide sequence ID" value="XM_067947319.1"/>
</dbReference>
<dbReference type="AlphaFoldDB" id="A0AAD9UN45"/>
<evidence type="ECO:0000313" key="2">
    <source>
        <dbReference type="Proteomes" id="UP001214638"/>
    </source>
</evidence>
<protein>
    <submittedName>
        <fullName evidence="1">Uncharacterized protein</fullName>
    </submittedName>
</protein>
<dbReference type="Proteomes" id="UP001214638">
    <property type="component" value="Unassembled WGS sequence"/>
</dbReference>
<evidence type="ECO:0000313" key="1">
    <source>
        <dbReference type="EMBL" id="KAK2195698.1"/>
    </source>
</evidence>
<sequence length="306" mass="34980">MSSGEADRRRVALNIATLYDVFQRMGAIDEFFSPRRTLRDSINFENVRRLSLEDDEATTTTLDSIKYGDSIDNIPVEPPKISHEAQIEELRRDHNLDKLTEYSKLVCGASPDPYGISNLADSIPKFAKRLKVVNWLKRCMAPAITSVASDLGEALKCYLLPPIPQFPTQLVSSVRLIAIQYALIKDMQTRVVFKLENDGVVNERKLQYMLDEIRTITGPYSVGLGNESINFKHFCQIFGNYLSTFESEYRKIKSACTMEERYQNAVISELVERNTYGLSTRRLNEFTTKHCLLKFNYLIEPPIQLG</sequence>
<dbReference type="KEGG" id="bdw:94336589"/>
<dbReference type="EMBL" id="JALLKP010000003">
    <property type="protein sequence ID" value="KAK2195698.1"/>
    <property type="molecule type" value="Genomic_DNA"/>
</dbReference>